<feature type="binding site" evidence="7">
    <location>
        <position position="146"/>
    </location>
    <ligand>
        <name>Zn(2+)</name>
        <dbReference type="ChEBI" id="CHEBI:29105"/>
    </ligand>
</feature>
<feature type="binding site" evidence="7">
    <location>
        <position position="64"/>
    </location>
    <ligand>
        <name>L-glutamate</name>
        <dbReference type="ChEBI" id="CHEBI:29985"/>
    </ligand>
</feature>
<evidence type="ECO:0000256" key="9">
    <source>
        <dbReference type="SAM" id="MobiDB-lite"/>
    </source>
</evidence>
<feature type="short sequence motif" description="'HIGH' region" evidence="7">
    <location>
        <begin position="31"/>
        <end position="41"/>
    </location>
</feature>
<dbReference type="GO" id="GO:0006424">
    <property type="term" value="P:glutamyl-tRNA aminoacylation"/>
    <property type="evidence" value="ECO:0007669"/>
    <property type="project" value="InterPro"/>
</dbReference>
<dbReference type="GO" id="GO:0005829">
    <property type="term" value="C:cytosol"/>
    <property type="evidence" value="ECO:0007669"/>
    <property type="project" value="TreeGrafter"/>
</dbReference>
<keyword evidence="8" id="KW-0648">Protein biosynthesis</keyword>
<dbReference type="NCBIfam" id="NF004315">
    <property type="entry name" value="PRK05710.1-4"/>
    <property type="match status" value="1"/>
</dbReference>
<feature type="short sequence motif" description="'KMSKS' region" evidence="7">
    <location>
        <begin position="268"/>
        <end position="272"/>
    </location>
</feature>
<evidence type="ECO:0000256" key="2">
    <source>
        <dbReference type="ARBA" id="ARBA00022723"/>
    </source>
</evidence>
<dbReference type="InterPro" id="IPR020058">
    <property type="entry name" value="Glu/Gln-tRNA-synth_Ib_cat-dom"/>
</dbReference>
<dbReference type="PRINTS" id="PR00987">
    <property type="entry name" value="TRNASYNTHGLU"/>
</dbReference>
<dbReference type="NCBIfam" id="TIGR03838">
    <property type="entry name" value="queuosine_YadB"/>
    <property type="match status" value="1"/>
</dbReference>
<dbReference type="PROSITE" id="PS00178">
    <property type="entry name" value="AA_TRNA_LIGASE_I"/>
    <property type="match status" value="1"/>
</dbReference>
<dbReference type="Proteomes" id="UP000225608">
    <property type="component" value="Chromosome"/>
</dbReference>
<feature type="binding site" evidence="7">
    <location>
        <position position="120"/>
    </location>
    <ligand>
        <name>Zn(2+)</name>
        <dbReference type="ChEBI" id="CHEBI:29105"/>
    </ligand>
</feature>
<feature type="binding site" evidence="7">
    <location>
        <position position="271"/>
    </location>
    <ligand>
        <name>ATP</name>
        <dbReference type="ChEBI" id="CHEBI:30616"/>
    </ligand>
</feature>
<keyword evidence="5 7" id="KW-0067">ATP-binding</keyword>
<keyword evidence="2 7" id="KW-0479">Metal-binding</keyword>
<dbReference type="SUPFAM" id="SSF52374">
    <property type="entry name" value="Nucleotidylyl transferase"/>
    <property type="match status" value="1"/>
</dbReference>
<dbReference type="NCBIfam" id="NF004314">
    <property type="entry name" value="PRK05710.1-3"/>
    <property type="match status" value="1"/>
</dbReference>
<keyword evidence="4 7" id="KW-0862">Zinc</keyword>
<dbReference type="KEGG" id="caer:CSV91_06530"/>
<evidence type="ECO:0000256" key="3">
    <source>
        <dbReference type="ARBA" id="ARBA00022741"/>
    </source>
</evidence>
<dbReference type="Gene3D" id="3.40.50.620">
    <property type="entry name" value="HUPs"/>
    <property type="match status" value="1"/>
</dbReference>
<proteinExistence type="inferred from homology"/>
<accession>A0A2D1TZW0</accession>
<keyword evidence="6 7" id="KW-0030">Aminoacyl-tRNA synthetase</keyword>
<dbReference type="PANTHER" id="PTHR43311:SF1">
    <property type="entry name" value="GLUTAMYL-Q TRNA(ASP) SYNTHETASE"/>
    <property type="match status" value="1"/>
</dbReference>
<keyword evidence="3 7" id="KW-0547">Nucleotide-binding</keyword>
<feature type="compositionally biased region" description="Low complexity" evidence="9">
    <location>
        <begin position="9"/>
        <end position="20"/>
    </location>
</feature>
<keyword evidence="1 7" id="KW-0436">Ligase</keyword>
<reference evidence="11 12" key="1">
    <citation type="submission" date="2017-10" db="EMBL/GenBank/DDBJ databases">
        <title>Complete genome sequence of Collinsella aerofaciens isolated from the gut of a healthy adult Indian.</title>
        <authorList>
            <person name="Bag S."/>
            <person name="Ghosh T.S."/>
            <person name="Das B."/>
        </authorList>
    </citation>
    <scope>NUCLEOTIDE SEQUENCE [LARGE SCALE GENOMIC DNA]</scope>
    <source>
        <strain evidence="12">indica</strain>
    </source>
</reference>
<evidence type="ECO:0000256" key="1">
    <source>
        <dbReference type="ARBA" id="ARBA00022598"/>
    </source>
</evidence>
<evidence type="ECO:0000256" key="5">
    <source>
        <dbReference type="ARBA" id="ARBA00022840"/>
    </source>
</evidence>
<dbReference type="EC" id="6.1.1.-" evidence="7"/>
<dbReference type="InterPro" id="IPR014729">
    <property type="entry name" value="Rossmann-like_a/b/a_fold"/>
</dbReference>
<dbReference type="GO" id="GO:0006400">
    <property type="term" value="P:tRNA modification"/>
    <property type="evidence" value="ECO:0007669"/>
    <property type="project" value="InterPro"/>
</dbReference>
<dbReference type="HAMAP" id="MF_01428">
    <property type="entry name" value="Glu_Q_tRNA_synth"/>
    <property type="match status" value="1"/>
</dbReference>
<comment type="function">
    <text evidence="7">Catalyzes the tRNA-independent activation of glutamate in presence of ATP and the subsequent transfer of glutamate onto a tRNA(Asp). Glutamate is transferred on the 2-amino-5-(4,5-dihydroxy-2-cyclopenten-1-yl) moiety of the queuosine in the wobble position of the QUC anticodon.</text>
</comment>
<dbReference type="AlphaFoldDB" id="A0A2D1TZW0"/>
<feature type="binding site" evidence="7">
    <location>
        <position position="212"/>
    </location>
    <ligand>
        <name>L-glutamate</name>
        <dbReference type="ChEBI" id="CHEBI:29985"/>
    </ligand>
</feature>
<evidence type="ECO:0000256" key="4">
    <source>
        <dbReference type="ARBA" id="ARBA00022833"/>
    </source>
</evidence>
<dbReference type="InterPro" id="IPR022380">
    <property type="entry name" value="Glu-Q_tRNA(Asp)_Synthase"/>
</dbReference>
<sequence>MDINARNIATPAADAPTTPAAPTPVVGRFAPSPSGRMHLGNVFSCLCAWLSARSQGGSIVLRIEDLDDRCKRPELATQLIDDLAWLGLEWDEGPYYQHDRLDLYEDALRQLQYAGLTYPCFCTRAELHAASAPHASDGTPIYRGACRSLSAEEVARRSALRAPATRLCVPTVDDLADDVIEFVDRTYGAQCEALATECGDFLVRRSDGVFAYQLAVVVDDAAMGVTEVVRGCDLLGSTPRQIYLQHLLGLPTPHYAHIPLLMAPDGRRLSKRDRDLDLGELRARFGTPEALLGWLAGQTGIAPDTTPRSAERLVEHFSWDVIRAHRENITVTAE</sequence>
<evidence type="ECO:0000313" key="11">
    <source>
        <dbReference type="EMBL" id="ATP54915.1"/>
    </source>
</evidence>
<comment type="cofactor">
    <cofactor evidence="7">
        <name>Zn(2+)</name>
        <dbReference type="ChEBI" id="CHEBI:29105"/>
    </cofactor>
    <text evidence="7">Binds 1 zinc ion per subunit.</text>
</comment>
<dbReference type="InterPro" id="IPR000924">
    <property type="entry name" value="Glu/Gln-tRNA-synth"/>
</dbReference>
<feature type="binding site" evidence="7">
    <location>
        <position position="122"/>
    </location>
    <ligand>
        <name>Zn(2+)</name>
        <dbReference type="ChEBI" id="CHEBI:29105"/>
    </ligand>
</feature>
<evidence type="ECO:0000256" key="7">
    <source>
        <dbReference type="HAMAP-Rule" id="MF_01428"/>
    </source>
</evidence>
<feature type="binding site" evidence="7">
    <location>
        <position position="230"/>
    </location>
    <ligand>
        <name>L-glutamate</name>
        <dbReference type="ChEBI" id="CHEBI:29985"/>
    </ligand>
</feature>
<feature type="binding site" evidence="7">
    <location>
        <begin position="28"/>
        <end position="32"/>
    </location>
    <ligand>
        <name>L-glutamate</name>
        <dbReference type="ChEBI" id="CHEBI:29985"/>
    </ligand>
</feature>
<dbReference type="PANTHER" id="PTHR43311">
    <property type="entry name" value="GLUTAMATE--TRNA LIGASE"/>
    <property type="match status" value="1"/>
</dbReference>
<feature type="binding site" evidence="7">
    <location>
        <position position="142"/>
    </location>
    <ligand>
        <name>Zn(2+)</name>
        <dbReference type="ChEBI" id="CHEBI:29105"/>
    </ligand>
</feature>
<name>A0A2D1TZW0_9ACTN</name>
<evidence type="ECO:0000313" key="12">
    <source>
        <dbReference type="Proteomes" id="UP000225608"/>
    </source>
</evidence>
<dbReference type="Pfam" id="PF00749">
    <property type="entry name" value="tRNA-synt_1c"/>
    <property type="match status" value="1"/>
</dbReference>
<evidence type="ECO:0000259" key="10">
    <source>
        <dbReference type="Pfam" id="PF00749"/>
    </source>
</evidence>
<dbReference type="GO" id="GO:0008270">
    <property type="term" value="F:zinc ion binding"/>
    <property type="evidence" value="ECO:0007669"/>
    <property type="project" value="UniProtKB-UniRule"/>
</dbReference>
<dbReference type="GO" id="GO:0005524">
    <property type="term" value="F:ATP binding"/>
    <property type="evidence" value="ECO:0007669"/>
    <property type="project" value="UniProtKB-KW"/>
</dbReference>
<dbReference type="EMBL" id="CP024160">
    <property type="protein sequence ID" value="ATP54915.1"/>
    <property type="molecule type" value="Genomic_DNA"/>
</dbReference>
<dbReference type="InterPro" id="IPR049940">
    <property type="entry name" value="GluQ/Sye"/>
</dbReference>
<comment type="similarity">
    <text evidence="7">Belongs to the class-I aminoacyl-tRNA synthetase family. GluQ subfamily.</text>
</comment>
<evidence type="ECO:0000256" key="6">
    <source>
        <dbReference type="ARBA" id="ARBA00023146"/>
    </source>
</evidence>
<protein>
    <recommendedName>
        <fullName evidence="7">Glutamyl-Q tRNA(Asp) synthetase</fullName>
        <shortName evidence="7">Glu-Q-RSs</shortName>
        <ecNumber evidence="7">6.1.1.-</ecNumber>
    </recommendedName>
</protein>
<feature type="domain" description="Glutamyl/glutaminyl-tRNA synthetase class Ib catalytic" evidence="10">
    <location>
        <begin position="25"/>
        <end position="277"/>
    </location>
</feature>
<dbReference type="InterPro" id="IPR001412">
    <property type="entry name" value="aa-tRNA-synth_I_CS"/>
</dbReference>
<organism evidence="11 12">
    <name type="scientific">Collinsella aerofaciens</name>
    <dbReference type="NCBI Taxonomy" id="74426"/>
    <lineage>
        <taxon>Bacteria</taxon>
        <taxon>Bacillati</taxon>
        <taxon>Actinomycetota</taxon>
        <taxon>Coriobacteriia</taxon>
        <taxon>Coriobacteriales</taxon>
        <taxon>Coriobacteriaceae</taxon>
        <taxon>Collinsella</taxon>
    </lineage>
</organism>
<feature type="region of interest" description="Disordered" evidence="9">
    <location>
        <begin position="1"/>
        <end position="20"/>
    </location>
</feature>
<evidence type="ECO:0000256" key="8">
    <source>
        <dbReference type="RuleBase" id="RU363037"/>
    </source>
</evidence>
<gene>
    <name evidence="7" type="primary">gluQ</name>
    <name evidence="11" type="ORF">CSV91_06530</name>
</gene>
<dbReference type="GO" id="GO:0004818">
    <property type="term" value="F:glutamate-tRNA ligase activity"/>
    <property type="evidence" value="ECO:0007669"/>
    <property type="project" value="TreeGrafter"/>
</dbReference>